<sequence>MTVDRIRLDDVEMTPFLKKVTLFSAGGPFLDGYVLAIIGVAISQMVRDDELALDARWISVISVAALVGLFLGTSIGGYLTDRIGRKRMFLIDIVGIAVVSVGTAFVSTALMLVVMRFLIGVLVGADYPIATSMVAEFTPRKYRAISMGFIAAIWYVGANAAYVVGYLLMDVDGGWRWMLASAVVPCVVILVGRVGIPESPRWLANKGRVVEADEIVLRIFGASVELEPTAVTQTRYSTLFQPRYLAKVLFVGTIWLCQSVPMFAIYTFGPRIMAAFGLADGRVSILGELVIGTFFMIGCIPAMFWANSMGRRKLLIASFACMTAALAVLGVLPAASTAMVVVCFAVYAFFSGGPGNLQWLYPNELFPTEIRASAVGAAMAFSRIGTVVSIYVLPGFLETHGTRGTMIAGAVISAVGLLVSIAMAPETRGLTLAQASTLGLGARATSTPEASTQKLKEEQR</sequence>
<feature type="transmembrane region" description="Helical" evidence="6">
    <location>
        <begin position="117"/>
        <end position="135"/>
    </location>
</feature>
<feature type="transmembrane region" description="Helical" evidence="6">
    <location>
        <begin position="147"/>
        <end position="169"/>
    </location>
</feature>
<evidence type="ECO:0000256" key="5">
    <source>
        <dbReference type="ARBA" id="ARBA00023136"/>
    </source>
</evidence>
<evidence type="ECO:0000313" key="8">
    <source>
        <dbReference type="EMBL" id="SDC60953.1"/>
    </source>
</evidence>
<proteinExistence type="predicted"/>
<feature type="transmembrane region" description="Helical" evidence="6">
    <location>
        <begin position="20"/>
        <end position="43"/>
    </location>
</feature>
<dbReference type="AlphaFoldDB" id="A0A1G6MZG1"/>
<feature type="transmembrane region" description="Helical" evidence="6">
    <location>
        <begin position="285"/>
        <end position="305"/>
    </location>
</feature>
<dbReference type="STRING" id="1814289.SAMN05216410_2013"/>
<keyword evidence="9" id="KW-1185">Reference proteome</keyword>
<accession>A0A1G6MZG1</accession>
<dbReference type="OrthoDB" id="4008739at2"/>
<feature type="transmembrane region" description="Helical" evidence="6">
    <location>
        <begin position="405"/>
        <end position="424"/>
    </location>
</feature>
<dbReference type="PRINTS" id="PR00171">
    <property type="entry name" value="SUGRTRNSPORT"/>
</dbReference>
<feature type="transmembrane region" description="Helical" evidence="6">
    <location>
        <begin position="370"/>
        <end position="393"/>
    </location>
</feature>
<reference evidence="8 9" key="1">
    <citation type="submission" date="2016-09" db="EMBL/GenBank/DDBJ databases">
        <authorList>
            <person name="Capua I."/>
            <person name="De Benedictis P."/>
            <person name="Joannis T."/>
            <person name="Lombin L.H."/>
            <person name="Cattoli G."/>
        </authorList>
    </citation>
    <scope>NUCLEOTIDE SEQUENCE [LARGE SCALE GENOMIC DNA]</scope>
    <source>
        <strain evidence="8 9">ISLP-3</strain>
    </source>
</reference>
<dbReference type="InterPro" id="IPR050814">
    <property type="entry name" value="Myo-inositol_Transporter"/>
</dbReference>
<dbReference type="GO" id="GO:0005886">
    <property type="term" value="C:plasma membrane"/>
    <property type="evidence" value="ECO:0007669"/>
    <property type="project" value="UniProtKB-SubCell"/>
</dbReference>
<dbReference type="RefSeq" id="WP_093182882.1">
    <property type="nucleotide sequence ID" value="NZ_FMYH01000003.1"/>
</dbReference>
<keyword evidence="5 6" id="KW-0472">Membrane</keyword>
<dbReference type="Gene3D" id="1.20.1250.20">
    <property type="entry name" value="MFS general substrate transporter like domains"/>
    <property type="match status" value="1"/>
</dbReference>
<keyword evidence="3 6" id="KW-0812">Transmembrane</keyword>
<gene>
    <name evidence="8" type="ORF">SAMN05216410_2013</name>
</gene>
<dbReference type="PANTHER" id="PTHR48020:SF12">
    <property type="entry name" value="PROTON MYO-INOSITOL COTRANSPORTER"/>
    <property type="match status" value="1"/>
</dbReference>
<name>A0A1G6MZG1_9MICO</name>
<dbReference type="InterPro" id="IPR020846">
    <property type="entry name" value="MFS_dom"/>
</dbReference>
<feature type="transmembrane region" description="Helical" evidence="6">
    <location>
        <begin position="244"/>
        <end position="265"/>
    </location>
</feature>
<feature type="domain" description="Major facilitator superfamily (MFS) profile" evidence="7">
    <location>
        <begin position="20"/>
        <end position="428"/>
    </location>
</feature>
<evidence type="ECO:0000313" key="9">
    <source>
        <dbReference type="Proteomes" id="UP000199039"/>
    </source>
</evidence>
<feature type="transmembrane region" description="Helical" evidence="6">
    <location>
        <begin position="317"/>
        <end position="350"/>
    </location>
</feature>
<evidence type="ECO:0000256" key="2">
    <source>
        <dbReference type="ARBA" id="ARBA00022448"/>
    </source>
</evidence>
<evidence type="ECO:0000256" key="3">
    <source>
        <dbReference type="ARBA" id="ARBA00022692"/>
    </source>
</evidence>
<protein>
    <submittedName>
        <fullName evidence="8">MFS transporter, putative metabolite transport protein</fullName>
    </submittedName>
</protein>
<dbReference type="GO" id="GO:0022857">
    <property type="term" value="F:transmembrane transporter activity"/>
    <property type="evidence" value="ECO:0007669"/>
    <property type="project" value="InterPro"/>
</dbReference>
<dbReference type="SUPFAM" id="SSF103473">
    <property type="entry name" value="MFS general substrate transporter"/>
    <property type="match status" value="1"/>
</dbReference>
<dbReference type="PROSITE" id="PS50850">
    <property type="entry name" value="MFS"/>
    <property type="match status" value="1"/>
</dbReference>
<dbReference type="EMBL" id="FMYH01000003">
    <property type="protein sequence ID" value="SDC60953.1"/>
    <property type="molecule type" value="Genomic_DNA"/>
</dbReference>
<dbReference type="CDD" id="cd17316">
    <property type="entry name" value="MFS_SV2_like"/>
    <property type="match status" value="1"/>
</dbReference>
<evidence type="ECO:0000256" key="1">
    <source>
        <dbReference type="ARBA" id="ARBA00004651"/>
    </source>
</evidence>
<dbReference type="InterPro" id="IPR003663">
    <property type="entry name" value="Sugar/inositol_transpt"/>
</dbReference>
<feature type="transmembrane region" description="Helical" evidence="6">
    <location>
        <begin position="175"/>
        <end position="196"/>
    </location>
</feature>
<feature type="transmembrane region" description="Helical" evidence="6">
    <location>
        <begin position="89"/>
        <end position="111"/>
    </location>
</feature>
<dbReference type="InterPro" id="IPR005828">
    <property type="entry name" value="MFS_sugar_transport-like"/>
</dbReference>
<keyword evidence="2" id="KW-0813">Transport</keyword>
<feature type="transmembrane region" description="Helical" evidence="6">
    <location>
        <begin position="55"/>
        <end position="77"/>
    </location>
</feature>
<comment type="subcellular location">
    <subcellularLocation>
        <location evidence="1">Cell membrane</location>
        <topology evidence="1">Multi-pass membrane protein</topology>
    </subcellularLocation>
</comment>
<evidence type="ECO:0000256" key="6">
    <source>
        <dbReference type="SAM" id="Phobius"/>
    </source>
</evidence>
<organism evidence="8 9">
    <name type="scientific">Sanguibacter gelidistatuariae</name>
    <dbReference type="NCBI Taxonomy" id="1814289"/>
    <lineage>
        <taxon>Bacteria</taxon>
        <taxon>Bacillati</taxon>
        <taxon>Actinomycetota</taxon>
        <taxon>Actinomycetes</taxon>
        <taxon>Micrococcales</taxon>
        <taxon>Sanguibacteraceae</taxon>
        <taxon>Sanguibacter</taxon>
    </lineage>
</organism>
<dbReference type="InterPro" id="IPR036259">
    <property type="entry name" value="MFS_trans_sf"/>
</dbReference>
<evidence type="ECO:0000259" key="7">
    <source>
        <dbReference type="PROSITE" id="PS50850"/>
    </source>
</evidence>
<dbReference type="Pfam" id="PF00083">
    <property type="entry name" value="Sugar_tr"/>
    <property type="match status" value="1"/>
</dbReference>
<dbReference type="Proteomes" id="UP000199039">
    <property type="component" value="Unassembled WGS sequence"/>
</dbReference>
<keyword evidence="4 6" id="KW-1133">Transmembrane helix</keyword>
<evidence type="ECO:0000256" key="4">
    <source>
        <dbReference type="ARBA" id="ARBA00022989"/>
    </source>
</evidence>
<dbReference type="PANTHER" id="PTHR48020">
    <property type="entry name" value="PROTON MYO-INOSITOL COTRANSPORTER"/>
    <property type="match status" value="1"/>
</dbReference>